<dbReference type="Pfam" id="PF01103">
    <property type="entry name" value="Omp85"/>
    <property type="match status" value="1"/>
</dbReference>
<dbReference type="RefSeq" id="WP_065319984.1">
    <property type="nucleotide sequence ID" value="NZ_CP017477.1"/>
</dbReference>
<accession>A0A1B8TTM6</accession>
<dbReference type="OrthoDB" id="9771071at2"/>
<evidence type="ECO:0000313" key="4">
    <source>
        <dbReference type="EMBL" id="OBY63007.1"/>
    </source>
</evidence>
<dbReference type="Proteomes" id="UP000092584">
    <property type="component" value="Unassembled WGS sequence"/>
</dbReference>
<keyword evidence="2" id="KW-0472">Membrane</keyword>
<dbReference type="AlphaFoldDB" id="A0A1B8TTM6"/>
<sequence length="399" mass="45677">MKNYQPKNKNQNLIFAIFTFLFVFSINSQEKEEKKGNGIDNFVETFTFYPNKKKVEKDSSLYLSKIITAPIVSYSPETDFGFGIGAKYLFKFKGSGDETRTSNMPVSMLYTLNNQFFIYSGFEIFTNQEKWVISGNIIFQNYPRLYYGIGQNSPDTNEEIYDTYQFLIEPIILKQAFTRYLFLGGGFRYNTIYDTTVEEDGLLDTNMPSGFDGSTSTGVELALLYDSRDNILNASKGWYFEFTRGFYNTSLGGTHDFDLTRFDLRHYMKISQKNNDVLAFQAVGHFANGDVPLAELALFGNEQIMRGYIEGRYIEENLLAAQVEYRKTFKDSRFGFVAFVGAGDVFSKSTDLSLNDLKLNYGVGLRFMLDKKEKLNVRFDYGAGNESDGNFYVNIAEAF</sequence>
<proteinExistence type="predicted"/>
<dbReference type="Gene3D" id="2.40.160.50">
    <property type="entry name" value="membrane protein fhac: a member of the omp85/tpsb transporter family"/>
    <property type="match status" value="1"/>
</dbReference>
<evidence type="ECO:0000259" key="3">
    <source>
        <dbReference type="Pfam" id="PF01103"/>
    </source>
</evidence>
<dbReference type="KEGG" id="pob:LPB03_12805"/>
<keyword evidence="5" id="KW-1185">Reference proteome</keyword>
<dbReference type="GO" id="GO:0019867">
    <property type="term" value="C:outer membrane"/>
    <property type="evidence" value="ECO:0007669"/>
    <property type="project" value="InterPro"/>
</dbReference>
<dbReference type="EMBL" id="LSFM01000023">
    <property type="protein sequence ID" value="OBY63007.1"/>
    <property type="molecule type" value="Genomic_DNA"/>
</dbReference>
<name>A0A1B8TTM6_9FLAO</name>
<feature type="domain" description="Bacterial surface antigen (D15)" evidence="3">
    <location>
        <begin position="160"/>
        <end position="399"/>
    </location>
</feature>
<comment type="subcellular location">
    <subcellularLocation>
        <location evidence="1">Membrane</location>
    </subcellularLocation>
</comment>
<evidence type="ECO:0000256" key="1">
    <source>
        <dbReference type="ARBA" id="ARBA00004370"/>
    </source>
</evidence>
<dbReference type="InterPro" id="IPR000184">
    <property type="entry name" value="Bac_surfAg_D15"/>
</dbReference>
<protein>
    <recommendedName>
        <fullName evidence="3">Bacterial surface antigen (D15) domain-containing protein</fullName>
    </recommendedName>
</protein>
<organism evidence="4 5">
    <name type="scientific">Polaribacter vadi</name>
    <dbReference type="NCBI Taxonomy" id="1774273"/>
    <lineage>
        <taxon>Bacteria</taxon>
        <taxon>Pseudomonadati</taxon>
        <taxon>Bacteroidota</taxon>
        <taxon>Flavobacteriia</taxon>
        <taxon>Flavobacteriales</taxon>
        <taxon>Flavobacteriaceae</taxon>
    </lineage>
</organism>
<evidence type="ECO:0000256" key="2">
    <source>
        <dbReference type="ARBA" id="ARBA00023136"/>
    </source>
</evidence>
<reference evidence="5" key="1">
    <citation type="submission" date="2016-02" db="EMBL/GenBank/DDBJ databases">
        <authorList>
            <person name="Shin S.-K."/>
            <person name="Yi H."/>
            <person name="Kim E."/>
        </authorList>
    </citation>
    <scope>NUCLEOTIDE SEQUENCE [LARGE SCALE GENOMIC DNA]</scope>
    <source>
        <strain evidence="5">LPB0003</strain>
    </source>
</reference>
<dbReference type="STRING" id="1774273.LPB03_12805"/>
<comment type="caution">
    <text evidence="4">The sequence shown here is derived from an EMBL/GenBank/DDBJ whole genome shotgun (WGS) entry which is preliminary data.</text>
</comment>
<gene>
    <name evidence="4" type="ORF">LPB3_12820</name>
</gene>
<evidence type="ECO:0000313" key="5">
    <source>
        <dbReference type="Proteomes" id="UP000092584"/>
    </source>
</evidence>